<proteinExistence type="predicted"/>
<dbReference type="InterPro" id="IPR025164">
    <property type="entry name" value="Toastrack_DUF4097"/>
</dbReference>
<dbReference type="PANTHER" id="PTHR34094:SF1">
    <property type="entry name" value="PROTEIN FAM185A"/>
    <property type="match status" value="1"/>
</dbReference>
<gene>
    <name evidence="3" type="ORF">HK105_200758</name>
</gene>
<comment type="caution">
    <text evidence="3">The sequence shown here is derived from an EMBL/GenBank/DDBJ whole genome shotgun (WGS) entry which is preliminary data.</text>
</comment>
<feature type="compositionally biased region" description="Polar residues" evidence="1">
    <location>
        <begin position="485"/>
        <end position="495"/>
    </location>
</feature>
<dbReference type="PANTHER" id="PTHR34094">
    <property type="match status" value="1"/>
</dbReference>
<reference evidence="3 4" key="1">
    <citation type="submission" date="2023-09" db="EMBL/GenBank/DDBJ databases">
        <title>Pangenome analysis of Batrachochytrium dendrobatidis and related Chytrids.</title>
        <authorList>
            <person name="Yacoub M.N."/>
            <person name="Stajich J.E."/>
            <person name="James T.Y."/>
        </authorList>
    </citation>
    <scope>NUCLEOTIDE SEQUENCE [LARGE SCALE GENOMIC DNA]</scope>
    <source>
        <strain evidence="3 4">JEL0888</strain>
    </source>
</reference>
<dbReference type="EMBL" id="JADGIZ020000002">
    <property type="protein sequence ID" value="KAL2919841.1"/>
    <property type="molecule type" value="Genomic_DNA"/>
</dbReference>
<feature type="region of interest" description="Disordered" evidence="1">
    <location>
        <begin position="467"/>
        <end position="495"/>
    </location>
</feature>
<dbReference type="Proteomes" id="UP001527925">
    <property type="component" value="Unassembled WGS sequence"/>
</dbReference>
<evidence type="ECO:0000313" key="4">
    <source>
        <dbReference type="Proteomes" id="UP001527925"/>
    </source>
</evidence>
<keyword evidence="4" id="KW-1185">Reference proteome</keyword>
<evidence type="ECO:0000313" key="3">
    <source>
        <dbReference type="EMBL" id="KAL2919841.1"/>
    </source>
</evidence>
<protein>
    <recommendedName>
        <fullName evidence="2">DUF4097 domain-containing protein</fullName>
    </recommendedName>
</protein>
<evidence type="ECO:0000259" key="2">
    <source>
        <dbReference type="Pfam" id="PF13349"/>
    </source>
</evidence>
<sequence length="495" mass="50454">MTLAPPQDTIAWPLPRAINIAVTADVDADITVQRGAAGKAATLSYSFDQSKSTKTPSVGHSLVDGVASFSFTMPFDAVRFELGSSSRPSLRIALSVPDELVPGLDLSVDGKVSSGIVSLLPLEGQLGNVAASLVHTGIAMVGIFISTRSSSVSIPRLASQSLRVKTTSFNQDLGQITVAGPAHLQTSSGTIKIETISTAGPLDIESTSGDVVGGVLSAADRLGVKTSSGKVKASAAQAHSINIESTSGNIKVDQIRAVSAVLQTLSGDIKSDAVETQVLLDLKTTSGKTSISRLGAAAAHFKSRSGGVNIETLTAGGTVTAKTTSGDIVVRDLSAHTFEFESSSGDVKTRAGIINKASASSTSGNVVVDLTFFGTDATAQRDVVLSTSSGNVKASVAGYMRLDSQTSSGDNKLEINPLPGSQTFAKSSSGNTKIDVSAGFNGTFKARGDNARIRGGGVMLVEDTDKRKSGAVGNPEKGGGVIEASASSGSTTITF</sequence>
<feature type="domain" description="DUF4097" evidence="2">
    <location>
        <begin position="220"/>
        <end position="349"/>
    </location>
</feature>
<evidence type="ECO:0000256" key="1">
    <source>
        <dbReference type="SAM" id="MobiDB-lite"/>
    </source>
</evidence>
<dbReference type="Pfam" id="PF13349">
    <property type="entry name" value="DUF4097"/>
    <property type="match status" value="2"/>
</dbReference>
<name>A0ABR4NK01_9FUNG</name>
<accession>A0ABR4NK01</accession>
<organism evidence="3 4">
    <name type="scientific">Polyrhizophydium stewartii</name>
    <dbReference type="NCBI Taxonomy" id="2732419"/>
    <lineage>
        <taxon>Eukaryota</taxon>
        <taxon>Fungi</taxon>
        <taxon>Fungi incertae sedis</taxon>
        <taxon>Chytridiomycota</taxon>
        <taxon>Chytridiomycota incertae sedis</taxon>
        <taxon>Chytridiomycetes</taxon>
        <taxon>Rhizophydiales</taxon>
        <taxon>Rhizophydiales incertae sedis</taxon>
        <taxon>Polyrhizophydium</taxon>
    </lineage>
</organism>
<feature type="domain" description="DUF4097" evidence="2">
    <location>
        <begin position="20"/>
        <end position="211"/>
    </location>
</feature>